<dbReference type="AlphaFoldDB" id="A0A4U1YY89"/>
<evidence type="ECO:0000313" key="3">
    <source>
        <dbReference type="Proteomes" id="UP000305234"/>
    </source>
</evidence>
<evidence type="ECO:0000313" key="2">
    <source>
        <dbReference type="EMBL" id="TKF26102.1"/>
    </source>
</evidence>
<dbReference type="Gene3D" id="1.10.3680.10">
    <property type="entry name" value="TerB-like"/>
    <property type="match status" value="1"/>
</dbReference>
<dbReference type="Proteomes" id="UP000305234">
    <property type="component" value="Unassembled WGS sequence"/>
</dbReference>
<dbReference type="EMBL" id="SYUW01000024">
    <property type="protein sequence ID" value="TKF26102.1"/>
    <property type="molecule type" value="Genomic_DNA"/>
</dbReference>
<dbReference type="Pfam" id="PF05099">
    <property type="entry name" value="TerB"/>
    <property type="match status" value="1"/>
</dbReference>
<name>A0A4U1YY89_9VIBR</name>
<dbReference type="RefSeq" id="WP_136997953.1">
    <property type="nucleotide sequence ID" value="NZ_JBFRRD010000091.1"/>
</dbReference>
<evidence type="ECO:0000259" key="1">
    <source>
        <dbReference type="Pfam" id="PF05099"/>
    </source>
</evidence>
<accession>A0A4U1YY89</accession>
<protein>
    <recommendedName>
        <fullName evidence="1">Co-chaperone DjlA N-terminal domain-containing protein</fullName>
    </recommendedName>
</protein>
<dbReference type="SUPFAM" id="SSF158682">
    <property type="entry name" value="TerB-like"/>
    <property type="match status" value="1"/>
</dbReference>
<dbReference type="InterPro" id="IPR029024">
    <property type="entry name" value="TerB-like"/>
</dbReference>
<reference evidence="2 3" key="1">
    <citation type="submission" date="2019-04" db="EMBL/GenBank/DDBJ databases">
        <title>A reverse ecology approach based on a biological definition of microbial populations.</title>
        <authorList>
            <person name="Arevalo P."/>
            <person name="Vaninsberghe D."/>
            <person name="Elsherbini J."/>
            <person name="Gore J."/>
            <person name="Polz M."/>
        </authorList>
    </citation>
    <scope>NUCLEOTIDE SEQUENCE [LARGE SCALE GENOMIC DNA]</scope>
    <source>
        <strain evidence="2 3">10N.261.46.E4</strain>
    </source>
</reference>
<comment type="caution">
    <text evidence="2">The sequence shown here is derived from an EMBL/GenBank/DDBJ whole genome shotgun (WGS) entry which is preliminary data.</text>
</comment>
<proteinExistence type="predicted"/>
<dbReference type="InterPro" id="IPR007791">
    <property type="entry name" value="DjlA_N"/>
</dbReference>
<gene>
    <name evidence="2" type="ORF">FCV52_09520</name>
</gene>
<feature type="domain" description="Co-chaperone DjlA N-terminal" evidence="1">
    <location>
        <begin position="38"/>
        <end position="135"/>
    </location>
</feature>
<organism evidence="2 3">
    <name type="scientific">Vibrio kanaloae</name>
    <dbReference type="NCBI Taxonomy" id="170673"/>
    <lineage>
        <taxon>Bacteria</taxon>
        <taxon>Pseudomonadati</taxon>
        <taxon>Pseudomonadota</taxon>
        <taxon>Gammaproteobacteria</taxon>
        <taxon>Vibrionales</taxon>
        <taxon>Vibrionaceae</taxon>
        <taxon>Vibrio</taxon>
    </lineage>
</organism>
<sequence length="411" mass="47770">MLDILDIINEATKEANSFENHAAKDLSLEERLLYLQGIALVMNADGVINPEEKEFIRILIKSFEMDESILESVVEFAQCPDKDTVQAFFRTFRRRPISQLFLFDALVMTRRDENVDEREKAVVDKIAEQLEVLKGTYQDIFDLFCHIKNKDWEESSLYFSSHLLNPEYFRHLLDYYEVDFEGLLERTKNIRNKRVLEIFKSRVSSLSESNEMKITLNNDVVLPIIQSGIDRGEVKVFMGKIIFPEEKECELSTVGFGYHQESKSLYLVNDENISDRIIISFVSNYFNINNIEIFEVLFDSNNIIHGEIDKESNRKLKLSTNFENGKFIAISNKLFQYVNNGKYDIFGNDEIYSSKIGVDFYEYIYQEKKNEKGTMASLISSSFFSRDGDIDLDYGLDDQDSKGSLKEVDLL</sequence>